<comment type="caution">
    <text evidence="2">The sequence shown here is derived from an EMBL/GenBank/DDBJ whole genome shotgun (WGS) entry which is preliminary data.</text>
</comment>
<evidence type="ECO:0000256" key="1">
    <source>
        <dbReference type="SAM" id="SignalP"/>
    </source>
</evidence>
<reference evidence="2" key="1">
    <citation type="journal article" date="2020" name="Stud. Mycol.">
        <title>101 Dothideomycetes genomes: a test case for predicting lifestyles and emergence of pathogens.</title>
        <authorList>
            <person name="Haridas S."/>
            <person name="Albert R."/>
            <person name="Binder M."/>
            <person name="Bloem J."/>
            <person name="Labutti K."/>
            <person name="Salamov A."/>
            <person name="Andreopoulos B."/>
            <person name="Baker S."/>
            <person name="Barry K."/>
            <person name="Bills G."/>
            <person name="Bluhm B."/>
            <person name="Cannon C."/>
            <person name="Castanera R."/>
            <person name="Culley D."/>
            <person name="Daum C."/>
            <person name="Ezra D."/>
            <person name="Gonzalez J."/>
            <person name="Henrissat B."/>
            <person name="Kuo A."/>
            <person name="Liang C."/>
            <person name="Lipzen A."/>
            <person name="Lutzoni F."/>
            <person name="Magnuson J."/>
            <person name="Mondo S."/>
            <person name="Nolan M."/>
            <person name="Ohm R."/>
            <person name="Pangilinan J."/>
            <person name="Park H.-J."/>
            <person name="Ramirez L."/>
            <person name="Alfaro M."/>
            <person name="Sun H."/>
            <person name="Tritt A."/>
            <person name="Yoshinaga Y."/>
            <person name="Zwiers L.-H."/>
            <person name="Turgeon B."/>
            <person name="Goodwin S."/>
            <person name="Spatafora J."/>
            <person name="Crous P."/>
            <person name="Grigoriev I."/>
        </authorList>
    </citation>
    <scope>NUCLEOTIDE SEQUENCE</scope>
    <source>
        <strain evidence="2">CBS 116435</strain>
    </source>
</reference>
<evidence type="ECO:0000313" key="2">
    <source>
        <dbReference type="EMBL" id="KAF2724007.1"/>
    </source>
</evidence>
<dbReference type="Proteomes" id="UP000799441">
    <property type="component" value="Unassembled WGS sequence"/>
</dbReference>
<keyword evidence="3" id="KW-1185">Reference proteome</keyword>
<gene>
    <name evidence="2" type="ORF">K431DRAFT_337000</name>
</gene>
<dbReference type="OrthoDB" id="1733656at2759"/>
<dbReference type="EMBL" id="MU003773">
    <property type="protein sequence ID" value="KAF2724007.1"/>
    <property type="molecule type" value="Genomic_DNA"/>
</dbReference>
<feature type="chain" id="PRO_5040434638" description="Peptidyl-tRNA hydrolase" evidence="1">
    <location>
        <begin position="17"/>
        <end position="266"/>
    </location>
</feature>
<evidence type="ECO:0000313" key="3">
    <source>
        <dbReference type="Proteomes" id="UP000799441"/>
    </source>
</evidence>
<organism evidence="2 3">
    <name type="scientific">Polychaeton citri CBS 116435</name>
    <dbReference type="NCBI Taxonomy" id="1314669"/>
    <lineage>
        <taxon>Eukaryota</taxon>
        <taxon>Fungi</taxon>
        <taxon>Dikarya</taxon>
        <taxon>Ascomycota</taxon>
        <taxon>Pezizomycotina</taxon>
        <taxon>Dothideomycetes</taxon>
        <taxon>Dothideomycetidae</taxon>
        <taxon>Capnodiales</taxon>
        <taxon>Capnodiaceae</taxon>
        <taxon>Polychaeton</taxon>
    </lineage>
</organism>
<feature type="signal peptide" evidence="1">
    <location>
        <begin position="1"/>
        <end position="16"/>
    </location>
</feature>
<proteinExistence type="predicted"/>
<dbReference type="AlphaFoldDB" id="A0A9P4QB94"/>
<sequence>MRASTALFALPALASAADQVPLMDQVKGWFAKASSSISSAIPSVSVPSAGSIPDPIASGAAKVADLKVHQLTLNNWKEVLQPGAGSASPGVEEWLVYVTGGNKTCLGSCTHSEKAWNESVALMAVAPNPPNLALIDCETEPILCHSWAVGAPSVQHFLIPQPLPDQSQPGTTMHSININRTSVTATELANIHLKKTYLESDAYDGMFQPFDGQLAKYGIAVPVAYVVWGLNKVPSWMFMIGISFFSRTFMGRRPAGPPAGGARPQQ</sequence>
<evidence type="ECO:0008006" key="4">
    <source>
        <dbReference type="Google" id="ProtNLM"/>
    </source>
</evidence>
<protein>
    <recommendedName>
        <fullName evidence="4">Peptidyl-tRNA hydrolase</fullName>
    </recommendedName>
</protein>
<keyword evidence="1" id="KW-0732">Signal</keyword>
<accession>A0A9P4QB94</accession>
<name>A0A9P4QB94_9PEZI</name>